<evidence type="ECO:0000313" key="2">
    <source>
        <dbReference type="EMBL" id="MBO9152238.1"/>
    </source>
</evidence>
<dbReference type="RefSeq" id="WP_209145236.1">
    <property type="nucleotide sequence ID" value="NZ_JAGHKP010000002.1"/>
</dbReference>
<feature type="compositionally biased region" description="Polar residues" evidence="1">
    <location>
        <begin position="50"/>
        <end position="68"/>
    </location>
</feature>
<name>A0ABS3YC32_9BACT</name>
<comment type="caution">
    <text evidence="2">The sequence shown here is derived from an EMBL/GenBank/DDBJ whole genome shotgun (WGS) entry which is preliminary data.</text>
</comment>
<reference evidence="3" key="1">
    <citation type="submission" date="2021-03" db="EMBL/GenBank/DDBJ databases">
        <title>Assistant Professor.</title>
        <authorList>
            <person name="Huq M.A."/>
        </authorList>
    </citation>
    <scope>NUCLEOTIDE SEQUENCE [LARGE SCALE GENOMIC DNA]</scope>
    <source>
        <strain evidence="3">MAH-28</strain>
    </source>
</reference>
<proteinExistence type="predicted"/>
<evidence type="ECO:0000313" key="3">
    <source>
        <dbReference type="Proteomes" id="UP000679126"/>
    </source>
</evidence>
<keyword evidence="3" id="KW-1185">Reference proteome</keyword>
<evidence type="ECO:0000256" key="1">
    <source>
        <dbReference type="SAM" id="MobiDB-lite"/>
    </source>
</evidence>
<dbReference type="Proteomes" id="UP000679126">
    <property type="component" value="Unassembled WGS sequence"/>
</dbReference>
<gene>
    <name evidence="2" type="ORF">J7I43_08450</name>
</gene>
<protein>
    <submittedName>
        <fullName evidence="2">Uncharacterized protein</fullName>
    </submittedName>
</protein>
<sequence>MKKPIEQPDPQKAPVNKPGPKPSTTGDRIKKDNPEGTDQEGGLTKEDLPDSTNTSTGVPGTGQRQDSN</sequence>
<organism evidence="2 3">
    <name type="scientific">Chitinophaga chungangae</name>
    <dbReference type="NCBI Taxonomy" id="2821488"/>
    <lineage>
        <taxon>Bacteria</taxon>
        <taxon>Pseudomonadati</taxon>
        <taxon>Bacteroidota</taxon>
        <taxon>Chitinophagia</taxon>
        <taxon>Chitinophagales</taxon>
        <taxon>Chitinophagaceae</taxon>
        <taxon>Chitinophaga</taxon>
    </lineage>
</organism>
<dbReference type="EMBL" id="JAGHKP010000002">
    <property type="protein sequence ID" value="MBO9152238.1"/>
    <property type="molecule type" value="Genomic_DNA"/>
</dbReference>
<accession>A0ABS3YC32</accession>
<feature type="region of interest" description="Disordered" evidence="1">
    <location>
        <begin position="1"/>
        <end position="68"/>
    </location>
</feature>